<keyword evidence="6 7" id="KW-0472">Membrane</keyword>
<feature type="transmembrane region" description="Helical" evidence="7">
    <location>
        <begin position="63"/>
        <end position="87"/>
    </location>
</feature>
<keyword evidence="5 7" id="KW-1133">Transmembrane helix</keyword>
<feature type="transmembrane region" description="Helical" evidence="7">
    <location>
        <begin position="275"/>
        <end position="293"/>
    </location>
</feature>
<feature type="transmembrane region" description="Helical" evidence="7">
    <location>
        <begin position="328"/>
        <end position="346"/>
    </location>
</feature>
<dbReference type="Proteomes" id="UP000297496">
    <property type="component" value="Unassembled WGS sequence"/>
</dbReference>
<dbReference type="PANTHER" id="PTHR23513:SF6">
    <property type="entry name" value="MAJOR FACILITATOR SUPERFAMILY ASSOCIATED DOMAIN-CONTAINING PROTEIN"/>
    <property type="match status" value="1"/>
</dbReference>
<evidence type="ECO:0000256" key="5">
    <source>
        <dbReference type="ARBA" id="ARBA00022989"/>
    </source>
</evidence>
<evidence type="ECO:0000313" key="8">
    <source>
        <dbReference type="EMBL" id="TGN67030.1"/>
    </source>
</evidence>
<evidence type="ECO:0000256" key="2">
    <source>
        <dbReference type="ARBA" id="ARBA00022448"/>
    </source>
</evidence>
<dbReference type="PANTHER" id="PTHR23513">
    <property type="entry name" value="INTEGRAL MEMBRANE EFFLUX PROTEIN-RELATED"/>
    <property type="match status" value="1"/>
</dbReference>
<accession>A0A4Z1CPW6</accession>
<dbReference type="AlphaFoldDB" id="A0A4Z1CPW6"/>
<sequence>MTPSRRPRGGLLRTSRLVETVFPARLGTGFRWLVGSSWVTNLGDGMLIAAGPLLVASQTRNPVLVSAAMLALTAPWLVVGLLAGALADRLDRRVVMMTANAVRGLVLAGLCGTIVTGDVNIAVVLVSMVALGTAETFVDATAGTLTPMLVDKRDLGIANARLMTGMITGNQLVGPAVGALLFSAGMVWPFALTVVCIGVGVVLVSRIGTPPGAVRADVDTHIRQDIVDGVRWLMGNPPVRTLAIIIVVFNVTWAAPWSVLVLWALERVGIDEAGFGLLTTAAALGGLLATSSYGRLERLVPLATLMRTVLLAEVLFHLAMALTTSAWAAYPLMFFFGAYAFVWGTLSQAVRQRAVPSELQGRVGSVYMICVMGGMLAGSLLGGVIAQVWGLTAPWWFAFVGSGVTLAVVWRSLAQIAHADEAAIGSAAAGVVDGRPPES</sequence>
<keyword evidence="2" id="KW-0813">Transport</keyword>
<dbReference type="Pfam" id="PF05977">
    <property type="entry name" value="MFS_3"/>
    <property type="match status" value="1"/>
</dbReference>
<dbReference type="EMBL" id="SRRO01000001">
    <property type="protein sequence ID" value="TGN67030.1"/>
    <property type="molecule type" value="Genomic_DNA"/>
</dbReference>
<keyword evidence="9" id="KW-1185">Reference proteome</keyword>
<gene>
    <name evidence="8" type="ORF">EXE59_21830</name>
</gene>
<dbReference type="CDD" id="cd06173">
    <property type="entry name" value="MFS_MefA_like"/>
    <property type="match status" value="1"/>
</dbReference>
<organism evidence="8 9">
    <name type="scientific">Nocardioides eburneiflavus</name>
    <dbReference type="NCBI Taxonomy" id="2518372"/>
    <lineage>
        <taxon>Bacteria</taxon>
        <taxon>Bacillati</taxon>
        <taxon>Actinomycetota</taxon>
        <taxon>Actinomycetes</taxon>
        <taxon>Propionibacteriales</taxon>
        <taxon>Nocardioidaceae</taxon>
        <taxon>Nocardioides</taxon>
    </lineage>
</organism>
<reference evidence="8 9" key="1">
    <citation type="submission" date="2019-04" db="EMBL/GenBank/DDBJ databases">
        <title>Three New Species of Nocardioides, Nocardioides euryhalodurans sp. nov., Nocardioides seonyuensis sp. nov. and Nocardioides eburneoflavus sp. nov. Isolated from Soil.</title>
        <authorList>
            <person name="Roh S.G."/>
            <person name="Lee C."/>
            <person name="Kim M.-K."/>
            <person name="Kim S.B."/>
        </authorList>
    </citation>
    <scope>NUCLEOTIDE SEQUENCE [LARGE SCALE GENOMIC DNA]</scope>
    <source>
        <strain evidence="8 9">MMS17-SY213</strain>
    </source>
</reference>
<feature type="transmembrane region" description="Helical" evidence="7">
    <location>
        <begin position="241"/>
        <end position="263"/>
    </location>
</feature>
<feature type="transmembrane region" description="Helical" evidence="7">
    <location>
        <begin position="187"/>
        <end position="205"/>
    </location>
</feature>
<evidence type="ECO:0000256" key="1">
    <source>
        <dbReference type="ARBA" id="ARBA00004651"/>
    </source>
</evidence>
<evidence type="ECO:0000313" key="9">
    <source>
        <dbReference type="Proteomes" id="UP000297496"/>
    </source>
</evidence>
<proteinExistence type="predicted"/>
<evidence type="ECO:0000256" key="6">
    <source>
        <dbReference type="ARBA" id="ARBA00023136"/>
    </source>
</evidence>
<dbReference type="OrthoDB" id="145388at2"/>
<dbReference type="RefSeq" id="WP_135841468.1">
    <property type="nucleotide sequence ID" value="NZ_SRRO01000001.1"/>
</dbReference>
<dbReference type="GO" id="GO:0005886">
    <property type="term" value="C:plasma membrane"/>
    <property type="evidence" value="ECO:0007669"/>
    <property type="project" value="UniProtKB-SubCell"/>
</dbReference>
<keyword evidence="4 7" id="KW-0812">Transmembrane</keyword>
<feature type="transmembrane region" description="Helical" evidence="7">
    <location>
        <begin position="366"/>
        <end position="389"/>
    </location>
</feature>
<feature type="transmembrane region" description="Helical" evidence="7">
    <location>
        <begin position="395"/>
        <end position="413"/>
    </location>
</feature>
<evidence type="ECO:0000256" key="7">
    <source>
        <dbReference type="SAM" id="Phobius"/>
    </source>
</evidence>
<comment type="subcellular location">
    <subcellularLocation>
        <location evidence="1">Cell membrane</location>
        <topology evidence="1">Multi-pass membrane protein</topology>
    </subcellularLocation>
</comment>
<dbReference type="InterPro" id="IPR010290">
    <property type="entry name" value="TM_effector"/>
</dbReference>
<dbReference type="Gene3D" id="1.20.1250.20">
    <property type="entry name" value="MFS general substrate transporter like domains"/>
    <property type="match status" value="1"/>
</dbReference>
<comment type="caution">
    <text evidence="8">The sequence shown here is derived from an EMBL/GenBank/DDBJ whole genome shotgun (WGS) entry which is preliminary data.</text>
</comment>
<keyword evidence="3" id="KW-1003">Cell membrane</keyword>
<evidence type="ECO:0000256" key="3">
    <source>
        <dbReference type="ARBA" id="ARBA00022475"/>
    </source>
</evidence>
<evidence type="ECO:0000256" key="4">
    <source>
        <dbReference type="ARBA" id="ARBA00022692"/>
    </source>
</evidence>
<dbReference type="SUPFAM" id="SSF103473">
    <property type="entry name" value="MFS general substrate transporter"/>
    <property type="match status" value="1"/>
</dbReference>
<feature type="transmembrane region" description="Helical" evidence="7">
    <location>
        <begin position="305"/>
        <end position="322"/>
    </location>
</feature>
<dbReference type="InterPro" id="IPR036259">
    <property type="entry name" value="MFS_trans_sf"/>
</dbReference>
<name>A0A4Z1CPW6_9ACTN</name>
<protein>
    <submittedName>
        <fullName evidence="8">MFS transporter</fullName>
    </submittedName>
</protein>